<accession>A0ACB8AYT3</accession>
<protein>
    <submittedName>
        <fullName evidence="1">Uncharacterized protein</fullName>
    </submittedName>
</protein>
<comment type="caution">
    <text evidence="1">The sequence shown here is derived from an EMBL/GenBank/DDBJ whole genome shotgun (WGS) entry which is preliminary data.</text>
</comment>
<proteinExistence type="predicted"/>
<evidence type="ECO:0000313" key="2">
    <source>
        <dbReference type="Proteomes" id="UP000790709"/>
    </source>
</evidence>
<organism evidence="1 2">
    <name type="scientific">Leucogyrophana mollusca</name>
    <dbReference type="NCBI Taxonomy" id="85980"/>
    <lineage>
        <taxon>Eukaryota</taxon>
        <taxon>Fungi</taxon>
        <taxon>Dikarya</taxon>
        <taxon>Basidiomycota</taxon>
        <taxon>Agaricomycotina</taxon>
        <taxon>Agaricomycetes</taxon>
        <taxon>Agaricomycetidae</taxon>
        <taxon>Boletales</taxon>
        <taxon>Boletales incertae sedis</taxon>
        <taxon>Leucogyrophana</taxon>
    </lineage>
</organism>
<evidence type="ECO:0000313" key="1">
    <source>
        <dbReference type="EMBL" id="KAH7918726.1"/>
    </source>
</evidence>
<sequence length="134" mass="15117">MSQHLSNVLQSLENNELSVAGLVQQILKSDESCHRAARESLTRNAPGICSALYTHRDSKISVLNWTMNTMKRTLCREVEELTRDHHGLHFKATSATAEQQEGSMMQNIASKMKRLAPHLWETVHALLDSVPGRR</sequence>
<dbReference type="EMBL" id="MU266742">
    <property type="protein sequence ID" value="KAH7918726.1"/>
    <property type="molecule type" value="Genomic_DNA"/>
</dbReference>
<keyword evidence="2" id="KW-1185">Reference proteome</keyword>
<name>A0ACB8AYT3_9AGAM</name>
<reference evidence="1" key="1">
    <citation type="journal article" date="2021" name="New Phytol.">
        <title>Evolutionary innovations through gain and loss of genes in the ectomycorrhizal Boletales.</title>
        <authorList>
            <person name="Wu G."/>
            <person name="Miyauchi S."/>
            <person name="Morin E."/>
            <person name="Kuo A."/>
            <person name="Drula E."/>
            <person name="Varga T."/>
            <person name="Kohler A."/>
            <person name="Feng B."/>
            <person name="Cao Y."/>
            <person name="Lipzen A."/>
            <person name="Daum C."/>
            <person name="Hundley H."/>
            <person name="Pangilinan J."/>
            <person name="Johnson J."/>
            <person name="Barry K."/>
            <person name="LaButti K."/>
            <person name="Ng V."/>
            <person name="Ahrendt S."/>
            <person name="Min B."/>
            <person name="Choi I.G."/>
            <person name="Park H."/>
            <person name="Plett J.M."/>
            <person name="Magnuson J."/>
            <person name="Spatafora J.W."/>
            <person name="Nagy L.G."/>
            <person name="Henrissat B."/>
            <person name="Grigoriev I.V."/>
            <person name="Yang Z.L."/>
            <person name="Xu J."/>
            <person name="Martin F.M."/>
        </authorList>
    </citation>
    <scope>NUCLEOTIDE SEQUENCE</scope>
    <source>
        <strain evidence="1">KUC20120723A-06</strain>
    </source>
</reference>
<dbReference type="Proteomes" id="UP000790709">
    <property type="component" value="Unassembled WGS sequence"/>
</dbReference>
<gene>
    <name evidence="1" type="ORF">BV22DRAFT_1024082</name>
</gene>